<dbReference type="EMBL" id="CSTD01000001">
    <property type="protein sequence ID" value="CPR04933.1"/>
    <property type="molecule type" value="Genomic_DNA"/>
</dbReference>
<dbReference type="InterPro" id="IPR050490">
    <property type="entry name" value="Bact_solute-bd_prot1"/>
</dbReference>
<protein>
    <submittedName>
        <fullName evidence="1">Sugar ABC transporter sugar-binding protein</fullName>
    </submittedName>
</protein>
<dbReference type="SUPFAM" id="SSF53850">
    <property type="entry name" value="Periplasmic binding protein-like II"/>
    <property type="match status" value="1"/>
</dbReference>
<dbReference type="PANTHER" id="PTHR43649:SF30">
    <property type="entry name" value="ABC TRANSPORTER SUBSTRATE-BINDING PROTEIN"/>
    <property type="match status" value="1"/>
</dbReference>
<evidence type="ECO:0000313" key="2">
    <source>
        <dbReference type="Proteomes" id="UP000198875"/>
    </source>
</evidence>
<dbReference type="Proteomes" id="UP000198875">
    <property type="component" value="Unassembled WGS sequence"/>
</dbReference>
<dbReference type="InterPro" id="IPR006059">
    <property type="entry name" value="SBP"/>
</dbReference>
<dbReference type="Pfam" id="PF01547">
    <property type="entry name" value="SBP_bac_1"/>
    <property type="match status" value="1"/>
</dbReference>
<dbReference type="Gene3D" id="3.40.190.10">
    <property type="entry name" value="Periplasmic binding protein-like II"/>
    <property type="match status" value="1"/>
</dbReference>
<reference evidence="1 2" key="1">
    <citation type="submission" date="2015-03" db="EMBL/GenBank/DDBJ databases">
        <authorList>
            <person name="Murphy D."/>
        </authorList>
    </citation>
    <scope>NUCLEOTIDE SEQUENCE [LARGE SCALE GENOMIC DNA]</scope>
    <source>
        <strain evidence="1 2">DSM 44277</strain>
    </source>
</reference>
<evidence type="ECO:0000313" key="1">
    <source>
        <dbReference type="EMBL" id="CPR04933.1"/>
    </source>
</evidence>
<dbReference type="PANTHER" id="PTHR43649">
    <property type="entry name" value="ARABINOSE-BINDING PROTEIN-RELATED"/>
    <property type="match status" value="1"/>
</dbReference>
<gene>
    <name evidence="1" type="ORF">BN971_00493</name>
</gene>
<dbReference type="AlphaFoldDB" id="A0A0U0W537"/>
<dbReference type="CDD" id="cd13585">
    <property type="entry name" value="PBP2_TMBP_like"/>
    <property type="match status" value="1"/>
</dbReference>
<proteinExistence type="predicted"/>
<name>A0A0U0W537_MYCBE</name>
<organism evidence="1 2">
    <name type="scientific">Mycobacterium bohemicum DSM 44277</name>
    <dbReference type="NCBI Taxonomy" id="1236609"/>
    <lineage>
        <taxon>Bacteria</taxon>
        <taxon>Bacillati</taxon>
        <taxon>Actinomycetota</taxon>
        <taxon>Actinomycetes</taxon>
        <taxon>Mycobacteriales</taxon>
        <taxon>Mycobacteriaceae</taxon>
        <taxon>Mycobacterium</taxon>
    </lineage>
</organism>
<sequence length="447" mass="48403">MGAIGKTMLDKPLGRRSLLRGAGALTVAACAPWTSGCAPDDDALTFFFAANPEERDARLRIVDEFQRRHPEIKVRPVLSGPGVMQQLSTFCAGGKCPDVLMAWDLTYAELADRGVLLDLNTMLAQDRAFAAELKSDSIGELYETFSYNGGQYALPEQWSGNYLFYNKRLFADAGVAPPPGTWDKPWSFGEFLDAARSLTKRNPSGRVGQWGFVNTFLSYYSAGLFAMNNGVPWSDPRRNPSHLNFDNDAFIEAVQFYADLTNRYRVAPNGSEQQSMSTTDLFSVGKAAIALGGHWRYQTFIRADALDFDVAPLPVGPRRAGRPACSNIGATGLAVAASSRHREKAWEFVKFATGPVGQALVGESSLFVPVLRSALASPGFAKAHGSIGNLAVLTEGPAHSEGLPITPAWEKVNALMDRNMGPVLRGKRPATSLTGLAHAVDEVLRSP</sequence>
<accession>A0A0U0W537</accession>